<evidence type="ECO:0000256" key="7">
    <source>
        <dbReference type="SAM" id="MobiDB-lite"/>
    </source>
</evidence>
<keyword evidence="4" id="KW-1015">Disulfide bond</keyword>
<dbReference type="GO" id="GO:0071970">
    <property type="term" value="P:fungal-type cell wall (1-&gt;3)-beta-D-glucan biosynthetic process"/>
    <property type="evidence" value="ECO:0007669"/>
    <property type="project" value="TreeGrafter"/>
</dbReference>
<dbReference type="EMBL" id="CAJPDS010000361">
    <property type="protein sequence ID" value="CAF9942282.1"/>
    <property type="molecule type" value="Genomic_DNA"/>
</dbReference>
<comment type="subcellular location">
    <subcellularLocation>
        <location evidence="1 6">Cell membrane</location>
        <topology evidence="1 6">Lipid-anchor</topology>
        <topology evidence="1 6">GPI-anchor</topology>
    </subcellularLocation>
</comment>
<reference evidence="9" key="1">
    <citation type="submission" date="2021-03" db="EMBL/GenBank/DDBJ databases">
        <authorList>
            <person name="Tagirdzhanova G."/>
        </authorList>
    </citation>
    <scope>NUCLEOTIDE SEQUENCE</scope>
</reference>
<protein>
    <recommendedName>
        <fullName evidence="6">1,3-beta-glucanosyltransferase</fullName>
        <ecNumber evidence="6">2.4.1.-</ecNumber>
    </recommendedName>
</protein>
<keyword evidence="6" id="KW-0808">Transferase</keyword>
<dbReference type="GO" id="GO:0031505">
    <property type="term" value="P:fungal-type cell wall organization"/>
    <property type="evidence" value="ECO:0007669"/>
    <property type="project" value="TreeGrafter"/>
</dbReference>
<dbReference type="Gene3D" id="3.20.20.80">
    <property type="entry name" value="Glycosidases"/>
    <property type="match status" value="1"/>
</dbReference>
<accession>A0A8H3J7Y2</accession>
<comment type="similarity">
    <text evidence="2 6">Belongs to the glycosyl hydrolase 72 family.</text>
</comment>
<keyword evidence="6" id="KW-0449">Lipoprotein</keyword>
<name>A0A8H3J7Y2_9LECA</name>
<keyword evidence="8" id="KW-0812">Transmembrane</keyword>
<evidence type="ECO:0000256" key="4">
    <source>
        <dbReference type="ARBA" id="ARBA00023157"/>
    </source>
</evidence>
<dbReference type="InterPro" id="IPR017853">
    <property type="entry name" value="GH"/>
</dbReference>
<feature type="transmembrane region" description="Helical" evidence="8">
    <location>
        <begin position="428"/>
        <end position="449"/>
    </location>
</feature>
<dbReference type="PANTHER" id="PTHR31468">
    <property type="entry name" value="1,3-BETA-GLUCANOSYLTRANSFERASE GAS1"/>
    <property type="match status" value="1"/>
</dbReference>
<dbReference type="GO" id="GO:0005886">
    <property type="term" value="C:plasma membrane"/>
    <property type="evidence" value="ECO:0007669"/>
    <property type="project" value="UniProtKB-SubCell"/>
</dbReference>
<evidence type="ECO:0000256" key="8">
    <source>
        <dbReference type="SAM" id="Phobius"/>
    </source>
</evidence>
<dbReference type="PANTHER" id="PTHR31468:SF2">
    <property type="entry name" value="1,3-BETA-GLUCANOSYLTRANSFERASE GAS1"/>
    <property type="match status" value="1"/>
</dbReference>
<proteinExistence type="inferred from homology"/>
<evidence type="ECO:0000313" key="10">
    <source>
        <dbReference type="Proteomes" id="UP000664521"/>
    </source>
</evidence>
<feature type="signal peptide" evidence="6">
    <location>
        <begin position="1"/>
        <end position="25"/>
    </location>
</feature>
<evidence type="ECO:0000256" key="6">
    <source>
        <dbReference type="RuleBase" id="RU361209"/>
    </source>
</evidence>
<feature type="region of interest" description="Disordered" evidence="7">
    <location>
        <begin position="357"/>
        <end position="420"/>
    </location>
</feature>
<dbReference type="EC" id="2.4.1.-" evidence="6"/>
<evidence type="ECO:0000256" key="5">
    <source>
        <dbReference type="ARBA" id="ARBA00023180"/>
    </source>
</evidence>
<comment type="function">
    <text evidence="6">Splits internally a 1,3-beta-glucan molecule and transfers the newly generated reducing end (the donor) to the non-reducing end of another 1,3-beta-glucan molecule (the acceptor) forming a 1,3-beta linkage, resulting in the elongation of 1,3-beta-glucan chains in the cell wall.</text>
</comment>
<comment type="caution">
    <text evidence="9">The sequence shown here is derived from an EMBL/GenBank/DDBJ whole genome shotgun (WGS) entry which is preliminary data.</text>
</comment>
<dbReference type="AlphaFoldDB" id="A0A8H3J7Y2"/>
<organism evidence="9 10">
    <name type="scientific">Heterodermia speciosa</name>
    <dbReference type="NCBI Taxonomy" id="116794"/>
    <lineage>
        <taxon>Eukaryota</taxon>
        <taxon>Fungi</taxon>
        <taxon>Dikarya</taxon>
        <taxon>Ascomycota</taxon>
        <taxon>Pezizomycotina</taxon>
        <taxon>Lecanoromycetes</taxon>
        <taxon>OSLEUM clade</taxon>
        <taxon>Lecanoromycetidae</taxon>
        <taxon>Caliciales</taxon>
        <taxon>Physciaceae</taxon>
        <taxon>Heterodermia</taxon>
    </lineage>
</organism>
<dbReference type="SUPFAM" id="SSF51445">
    <property type="entry name" value="(Trans)glycosidases"/>
    <property type="match status" value="1"/>
</dbReference>
<dbReference type="InterPro" id="IPR004886">
    <property type="entry name" value="Glucanosyltransferase"/>
</dbReference>
<feature type="compositionally biased region" description="Low complexity" evidence="7">
    <location>
        <begin position="390"/>
        <end position="412"/>
    </location>
</feature>
<keyword evidence="3 6" id="KW-0732">Signal</keyword>
<feature type="chain" id="PRO_5034824356" description="1,3-beta-glucanosyltransferase" evidence="6">
    <location>
        <begin position="26"/>
        <end position="540"/>
    </location>
</feature>
<feature type="compositionally biased region" description="Polar residues" evidence="7">
    <location>
        <begin position="357"/>
        <end position="370"/>
    </location>
</feature>
<dbReference type="Proteomes" id="UP000664521">
    <property type="component" value="Unassembled WGS sequence"/>
</dbReference>
<dbReference type="Pfam" id="PF03198">
    <property type="entry name" value="Glyco_hydro_72"/>
    <property type="match status" value="1"/>
</dbReference>
<feature type="region of interest" description="Disordered" evidence="7">
    <location>
        <begin position="508"/>
        <end position="540"/>
    </location>
</feature>
<sequence length="540" mass="57885">MIAYLHLWLPRLLTLTLLLLNLARSQNLDTIETYGSKFFFSDNGTQFFIRGVIYQQVPSDDEQGSVATNLARASADDLYVDPLSDAASCQRDVPYLQRLQTNVVRTYGIDPSKNHSQCLEEFANAGIYVLVDLPAPGLTIGNKNPVWNDALYDRYTQVIDAMHNFTNLLGFVVGDNVVQGIGQDDAGPYIKAAVRDLKAYIRQKEYRAIPVGYVSDIIQGNSNVIDPVSKDAWQYLNCGNPNETIDFFGGNAVSFCKGSSYPSSGYKNATGELSNYSIPTFLAGYGCSNGHERSFDEIKAIYSRTMTSVWSGGIIYEYFKQGPDPGYGLVSVAGSEVSILSNFADVSTNMAFVTPTGTSSASYQPSNTAASCPEAGATQLPPNPRAAVVSAGISSTPSTPSTPSSPSATGSSQLPQPATGGLSTGAKAGIGVGVVVLILLLAAILFVLYKRKMAKAKRKDGTKNGDQWNKNELAADSVDREARGYNHMAASSPRAEMEGAMLDREVAADRPIVEAPGDSGIRTEMPTKRASVSAPTEISQ</sequence>
<keyword evidence="10" id="KW-1185">Reference proteome</keyword>
<evidence type="ECO:0000256" key="2">
    <source>
        <dbReference type="ARBA" id="ARBA00007528"/>
    </source>
</evidence>
<keyword evidence="6 8" id="KW-0472">Membrane</keyword>
<gene>
    <name evidence="9" type="primary">GAS1_2</name>
    <name evidence="9" type="ORF">HETSPECPRED_005680</name>
</gene>
<evidence type="ECO:0000313" key="9">
    <source>
        <dbReference type="EMBL" id="CAF9942282.1"/>
    </source>
</evidence>
<evidence type="ECO:0000256" key="1">
    <source>
        <dbReference type="ARBA" id="ARBA00004609"/>
    </source>
</evidence>
<evidence type="ECO:0000256" key="3">
    <source>
        <dbReference type="ARBA" id="ARBA00022729"/>
    </source>
</evidence>
<keyword evidence="8" id="KW-1133">Transmembrane helix</keyword>
<dbReference type="GO" id="GO:0042124">
    <property type="term" value="F:1,3-beta-glucanosyltransferase activity"/>
    <property type="evidence" value="ECO:0007669"/>
    <property type="project" value="TreeGrafter"/>
</dbReference>
<keyword evidence="6" id="KW-0336">GPI-anchor</keyword>
<dbReference type="GO" id="GO:0098552">
    <property type="term" value="C:side of membrane"/>
    <property type="evidence" value="ECO:0007669"/>
    <property type="project" value="UniProtKB-KW"/>
</dbReference>
<dbReference type="OrthoDB" id="421038at2759"/>
<keyword evidence="5" id="KW-0325">Glycoprotein</keyword>